<keyword evidence="2" id="KW-0378">Hydrolase</keyword>
<dbReference type="InterPro" id="IPR003607">
    <property type="entry name" value="HD/PDEase_dom"/>
</dbReference>
<dbReference type="Gene3D" id="3.30.450.40">
    <property type="match status" value="1"/>
</dbReference>
<dbReference type="SUPFAM" id="SSF55781">
    <property type="entry name" value="GAF domain-like"/>
    <property type="match status" value="1"/>
</dbReference>
<feature type="domain" description="HD-GYP" evidence="1">
    <location>
        <begin position="210"/>
        <end position="297"/>
    </location>
</feature>
<dbReference type="InterPro" id="IPR029016">
    <property type="entry name" value="GAF-like_dom_sf"/>
</dbReference>
<dbReference type="CDD" id="cd00077">
    <property type="entry name" value="HDc"/>
    <property type="match status" value="2"/>
</dbReference>
<dbReference type="GO" id="GO:0016787">
    <property type="term" value="F:hydrolase activity"/>
    <property type="evidence" value="ECO:0007669"/>
    <property type="project" value="UniProtKB-KW"/>
</dbReference>
<dbReference type="SMART" id="SM00065">
    <property type="entry name" value="GAF"/>
    <property type="match status" value="1"/>
</dbReference>
<dbReference type="InterPro" id="IPR006674">
    <property type="entry name" value="HD_domain"/>
</dbReference>
<dbReference type="Pfam" id="PF01590">
    <property type="entry name" value="GAF"/>
    <property type="match status" value="1"/>
</dbReference>
<dbReference type="AlphaFoldDB" id="K0NRN4"/>
<dbReference type="SUPFAM" id="SSF109604">
    <property type="entry name" value="HD-domain/PDEase-like"/>
    <property type="match status" value="2"/>
</dbReference>
<dbReference type="OrthoDB" id="9769359at2"/>
<proteinExistence type="predicted"/>
<dbReference type="RefSeq" id="WP_014958801.1">
    <property type="nucleotide sequence ID" value="NC_018645.1"/>
</dbReference>
<organism evidence="2 3">
    <name type="scientific">Desulfobacula toluolica (strain DSM 7467 / Tol2)</name>
    <dbReference type="NCBI Taxonomy" id="651182"/>
    <lineage>
        <taxon>Bacteria</taxon>
        <taxon>Pseudomonadati</taxon>
        <taxon>Thermodesulfobacteriota</taxon>
        <taxon>Desulfobacteria</taxon>
        <taxon>Desulfobacterales</taxon>
        <taxon>Desulfobacteraceae</taxon>
        <taxon>Desulfobacula</taxon>
    </lineage>
</organism>
<dbReference type="SMART" id="SM00471">
    <property type="entry name" value="HDc"/>
    <property type="match status" value="1"/>
</dbReference>
<feature type="domain" description="HD-GYP" evidence="1">
    <location>
        <begin position="313"/>
        <end position="535"/>
    </location>
</feature>
<dbReference type="HOGENOM" id="CLU_000445_92_13_7"/>
<protein>
    <submittedName>
        <fullName evidence="2">GAF domain modulated metal-dependent phosphohydrolase</fullName>
    </submittedName>
</protein>
<sequence length="543" mass="62114">MRNTIKKQIFDKNLNNNSHIDKLIKIGMALSSEKDINKLLEIMLDNVMEISNADAGSLYVLDKKKKQLNFKIVRNYSMNIRIGENDGNECVLPPVPLEINNEQNLKNVSSYVAIMGKSVNINDVYDVKGIFDLSGPKKYDAITGYRTKSMLVIPLKNHKNNIIGVLQLINSQDIETNEIINFSSYDEYLITSIASLAAVALTNAQLIQNLKELISAFITSMAAAIDEKSPYTGGHIRRVVDLSMLIAKEINKSDNEKFIDIVFNADELEELRIAAWMHDVGKITVPEYLIDKATKLEKIIDRIDLVETRFQLIETLIQKDHLNEKIELLNKEGHIESHIKQLEKKFQLTVDSLRQDLNFIKSCNNTGDFMPEENIARIKKIGNKRYVFNNKSFPFLNDDEVENLCIQKGTLTDKERLIIENHAKVTQKITGELPFPDELSRVSEFASNHHERPDGKGYPNGFSGEQLAIQSRIIAIADIFEALTAKDRPYREPMNLSKAIKILEFMQKDNQIDRDIYELFMNAGIYKQYAKREIDPKQIDMEI</sequence>
<dbReference type="InterPro" id="IPR037522">
    <property type="entry name" value="HD_GYP_dom"/>
</dbReference>
<keyword evidence="3" id="KW-1185">Reference proteome</keyword>
<reference evidence="2 3" key="1">
    <citation type="journal article" date="2013" name="Environ. Microbiol.">
        <title>Complete genome, catabolic sub-proteomes and key-metabolites of Desulfobacula toluolica Tol2, a marine, aromatic compound-degrading, sulfate-reducing bacterium.</title>
        <authorList>
            <person name="Wohlbrand L."/>
            <person name="Jacob J.H."/>
            <person name="Kube M."/>
            <person name="Mussmann M."/>
            <person name="Jarling R."/>
            <person name="Beck A."/>
            <person name="Amann R."/>
            <person name="Wilkes H."/>
            <person name="Reinhardt R."/>
            <person name="Rabus R."/>
        </authorList>
    </citation>
    <scope>NUCLEOTIDE SEQUENCE [LARGE SCALE GENOMIC DNA]</scope>
    <source>
        <strain evidence="3">DSM 7467 / Tol2</strain>
    </source>
</reference>
<dbReference type="Gene3D" id="1.10.3210.10">
    <property type="entry name" value="Hypothetical protein af1432"/>
    <property type="match status" value="2"/>
</dbReference>
<dbReference type="EMBL" id="FO203503">
    <property type="protein sequence ID" value="CCK81612.1"/>
    <property type="molecule type" value="Genomic_DNA"/>
</dbReference>
<accession>K0NRN4</accession>
<evidence type="ECO:0000313" key="2">
    <source>
        <dbReference type="EMBL" id="CCK81612.1"/>
    </source>
</evidence>
<evidence type="ECO:0000313" key="3">
    <source>
        <dbReference type="Proteomes" id="UP000007347"/>
    </source>
</evidence>
<dbReference type="InterPro" id="IPR003018">
    <property type="entry name" value="GAF"/>
</dbReference>
<dbReference type="Proteomes" id="UP000007347">
    <property type="component" value="Chromosome"/>
</dbReference>
<dbReference type="Pfam" id="PF13487">
    <property type="entry name" value="HD_5"/>
    <property type="match status" value="1"/>
</dbReference>
<dbReference type="PANTHER" id="PTHR43155:SF2">
    <property type="entry name" value="CYCLIC DI-GMP PHOSPHODIESTERASE PA4108"/>
    <property type="match status" value="1"/>
</dbReference>
<dbReference type="PANTHER" id="PTHR43155">
    <property type="entry name" value="CYCLIC DI-GMP PHOSPHODIESTERASE PA4108-RELATED"/>
    <property type="match status" value="1"/>
</dbReference>
<dbReference type="KEGG" id="dto:TOL2_C34550"/>
<evidence type="ECO:0000259" key="1">
    <source>
        <dbReference type="PROSITE" id="PS51832"/>
    </source>
</evidence>
<dbReference type="STRING" id="651182.TOL2_C34550"/>
<dbReference type="PROSITE" id="PS51832">
    <property type="entry name" value="HD_GYP"/>
    <property type="match status" value="2"/>
</dbReference>
<name>K0NRN4_DESTT</name>
<dbReference type="Pfam" id="PF01966">
    <property type="entry name" value="HD"/>
    <property type="match status" value="1"/>
</dbReference>
<gene>
    <name evidence="2" type="ordered locus">TOL2_C34550</name>
</gene>